<evidence type="ECO:0000313" key="1">
    <source>
        <dbReference type="EMBL" id="CAD7593134.1"/>
    </source>
</evidence>
<organism evidence="1">
    <name type="scientific">Timema genevievae</name>
    <name type="common">Walking stick</name>
    <dbReference type="NCBI Taxonomy" id="629358"/>
    <lineage>
        <taxon>Eukaryota</taxon>
        <taxon>Metazoa</taxon>
        <taxon>Ecdysozoa</taxon>
        <taxon>Arthropoda</taxon>
        <taxon>Hexapoda</taxon>
        <taxon>Insecta</taxon>
        <taxon>Pterygota</taxon>
        <taxon>Neoptera</taxon>
        <taxon>Polyneoptera</taxon>
        <taxon>Phasmatodea</taxon>
        <taxon>Timematodea</taxon>
        <taxon>Timematoidea</taxon>
        <taxon>Timematidae</taxon>
        <taxon>Timema</taxon>
    </lineage>
</organism>
<name>A0A7R9PLC0_TIMGE</name>
<dbReference type="EMBL" id="OE840891">
    <property type="protein sequence ID" value="CAD7593134.1"/>
    <property type="molecule type" value="Genomic_DNA"/>
</dbReference>
<proteinExistence type="predicted"/>
<accession>A0A7R9PLC0</accession>
<reference evidence="1" key="1">
    <citation type="submission" date="2020-11" db="EMBL/GenBank/DDBJ databases">
        <authorList>
            <person name="Tran Van P."/>
        </authorList>
    </citation>
    <scope>NUCLEOTIDE SEQUENCE</scope>
</reference>
<sequence length="154" mass="17444">MSWRLILFYPPDGRIVTVQLLSVSFVRPIRITSTSPLGTSFAGSPRLVRPTLQSRTRGVYSSLEGCSSQKIQRIAAHMRKTCYDKCDIDFPDLSMVALLSGGKTPNYLNGDRQKELQFEMMCKQNKRPSSRRWGNGETATLELLKITPYLLKMP</sequence>
<protein>
    <submittedName>
        <fullName evidence="1">Uncharacterized protein</fullName>
    </submittedName>
</protein>
<gene>
    <name evidence="1" type="ORF">TGEB3V08_LOCUS5191</name>
</gene>
<dbReference type="AlphaFoldDB" id="A0A7R9PLC0"/>